<sequence length="675" mass="74914">MTRTGVVLNLPGETVRIDSWGDSTFRVRAGTMPVTSFDLALADGAVATAPTAVQELDDRIVLHSGDVSVSLELSGRISFFRGTEPLVAEPPFDPREPPLLPHRRFHRSASGLLETTMTFDAYDGESFYGLGQHSLPHLDLRGCVVELVHRNTQVSIPAVISSRGYGMLWNTPSVGQVEFAANHTRWHARAAREIDYFVYSGSTPAQVLGRYHTLTGFAPKFPHWATGYWQSKSYYESQEELMAVAREHLSRGLPLTAIFVDYMHWTHMGNWDWDSELWPDPAAMVAELAENGVRLLVSVWPHVSPLSENHAPLEADGQLVLATGTESPAVFSYADRGSPGGLDLSLLDLTNSDARGFLWDRLRRSYSSIGISSFWLDACEPEIRESTTQFREETMAFSSGPGVEVSGSFPLHFAQAVRDGLTADGLDDGMILIRSAWAGSQRYGAAVWSGDIQSTWEALQGQLSAGLGMMVSGIPWWTSDIGGFFDSDIESPYFRELVVRWFQFAVLWPVFRLHGNRHADFYNSGLFSTGDPNEVWSFGDEAYDVIRGLLAFRERIRPYLQEQMDLATSDGLPPIRPLWFAYPDDEAARAIDDQFLLGRDLLAAPIVHAGEIERTVYFPAGDSWRDVWSDTVFAGGSFAEVVAPIDRFPLFERVGSVLGVTGDWFDASQSSTREA</sequence>
<feature type="domain" description="Glycoside hydrolase family 31 N-terminal" evidence="3">
    <location>
        <begin position="15"/>
        <end position="176"/>
    </location>
</feature>
<dbReference type="InterPro" id="IPR017853">
    <property type="entry name" value="GH"/>
</dbReference>
<dbReference type="CDD" id="cd14752">
    <property type="entry name" value="GH31_N"/>
    <property type="match status" value="1"/>
</dbReference>
<organism evidence="5">
    <name type="scientific">freshwater metagenome</name>
    <dbReference type="NCBI Taxonomy" id="449393"/>
    <lineage>
        <taxon>unclassified sequences</taxon>
        <taxon>metagenomes</taxon>
        <taxon>ecological metagenomes</taxon>
    </lineage>
</organism>
<evidence type="ECO:0000313" key="5">
    <source>
        <dbReference type="EMBL" id="CAB4551643.1"/>
    </source>
</evidence>
<dbReference type="InterPro" id="IPR011013">
    <property type="entry name" value="Gal_mutarotase_sf_dom"/>
</dbReference>
<dbReference type="GO" id="GO:0005975">
    <property type="term" value="P:carbohydrate metabolic process"/>
    <property type="evidence" value="ECO:0007669"/>
    <property type="project" value="InterPro"/>
</dbReference>
<comment type="similarity">
    <text evidence="1">Belongs to the glycosyl hydrolase 31 family.</text>
</comment>
<dbReference type="EMBL" id="CAEZTD010000003">
    <property type="protein sequence ID" value="CAB4551643.1"/>
    <property type="molecule type" value="Genomic_DNA"/>
</dbReference>
<evidence type="ECO:0000256" key="1">
    <source>
        <dbReference type="ARBA" id="ARBA00007806"/>
    </source>
</evidence>
<dbReference type="SUPFAM" id="SSF51445">
    <property type="entry name" value="(Trans)glycosidases"/>
    <property type="match status" value="1"/>
</dbReference>
<dbReference type="GO" id="GO:0004553">
    <property type="term" value="F:hydrolase activity, hydrolyzing O-glycosyl compounds"/>
    <property type="evidence" value="ECO:0007669"/>
    <property type="project" value="InterPro"/>
</dbReference>
<dbReference type="InterPro" id="IPR025887">
    <property type="entry name" value="Glyco_hydro_31_N_dom"/>
</dbReference>
<protein>
    <submittedName>
        <fullName evidence="5">Unannotated protein</fullName>
    </submittedName>
</protein>
<proteinExistence type="inferred from homology"/>
<dbReference type="PANTHER" id="PTHR43863:SF2">
    <property type="entry name" value="MALTASE-GLUCOAMYLASE"/>
    <property type="match status" value="1"/>
</dbReference>
<evidence type="ECO:0000259" key="3">
    <source>
        <dbReference type="Pfam" id="PF13802"/>
    </source>
</evidence>
<dbReference type="Pfam" id="PF21365">
    <property type="entry name" value="Glyco_hydro_31_3rd"/>
    <property type="match status" value="1"/>
</dbReference>
<dbReference type="Gene3D" id="2.60.40.1180">
    <property type="entry name" value="Golgi alpha-mannosidase II"/>
    <property type="match status" value="1"/>
</dbReference>
<dbReference type="SUPFAM" id="SSF74650">
    <property type="entry name" value="Galactose mutarotase-like"/>
    <property type="match status" value="1"/>
</dbReference>
<name>A0A6J6CNH1_9ZZZZ</name>
<accession>A0A6J6CNH1</accession>
<dbReference type="InterPro" id="IPR048395">
    <property type="entry name" value="Glyco_hydro_31_C"/>
</dbReference>
<reference evidence="5" key="1">
    <citation type="submission" date="2020-05" db="EMBL/GenBank/DDBJ databases">
        <authorList>
            <person name="Chiriac C."/>
            <person name="Salcher M."/>
            <person name="Ghai R."/>
            <person name="Kavagutti S V."/>
        </authorList>
    </citation>
    <scope>NUCLEOTIDE SEQUENCE</scope>
</reference>
<gene>
    <name evidence="5" type="ORF">UFOPK1591_00073</name>
</gene>
<dbReference type="Gene3D" id="2.60.40.1760">
    <property type="entry name" value="glycosyl hydrolase (family 31)"/>
    <property type="match status" value="1"/>
</dbReference>
<feature type="domain" description="Glycosyl hydrolase family 31 C-terminal" evidence="4">
    <location>
        <begin position="571"/>
        <end position="658"/>
    </location>
</feature>
<dbReference type="GO" id="GO:0030246">
    <property type="term" value="F:carbohydrate binding"/>
    <property type="evidence" value="ECO:0007669"/>
    <property type="project" value="InterPro"/>
</dbReference>
<evidence type="ECO:0000259" key="2">
    <source>
        <dbReference type="Pfam" id="PF01055"/>
    </source>
</evidence>
<evidence type="ECO:0000259" key="4">
    <source>
        <dbReference type="Pfam" id="PF21365"/>
    </source>
</evidence>
<dbReference type="PANTHER" id="PTHR43863">
    <property type="entry name" value="HYDROLASE, PUTATIVE (AFU_ORTHOLOGUE AFUA_1G03140)-RELATED"/>
    <property type="match status" value="1"/>
</dbReference>
<dbReference type="Gene3D" id="3.20.20.80">
    <property type="entry name" value="Glycosidases"/>
    <property type="match status" value="1"/>
</dbReference>
<dbReference type="Pfam" id="PF13802">
    <property type="entry name" value="Gal_mutarotas_2"/>
    <property type="match status" value="1"/>
</dbReference>
<dbReference type="InterPro" id="IPR000322">
    <property type="entry name" value="Glyco_hydro_31_TIM"/>
</dbReference>
<feature type="domain" description="Glycoside hydrolase family 31 TIM barrel" evidence="2">
    <location>
        <begin position="219"/>
        <end position="560"/>
    </location>
</feature>
<dbReference type="InterPro" id="IPR051816">
    <property type="entry name" value="Glycosyl_Hydrolase_31"/>
</dbReference>
<dbReference type="AlphaFoldDB" id="A0A6J6CNH1"/>
<dbReference type="SUPFAM" id="SSF51011">
    <property type="entry name" value="Glycosyl hydrolase domain"/>
    <property type="match status" value="1"/>
</dbReference>
<dbReference type="InterPro" id="IPR013780">
    <property type="entry name" value="Glyco_hydro_b"/>
</dbReference>
<dbReference type="Pfam" id="PF01055">
    <property type="entry name" value="Glyco_hydro_31_2nd"/>
    <property type="match status" value="1"/>
</dbReference>